<proteinExistence type="predicted"/>
<dbReference type="AlphaFoldDB" id="A0A3A8EIB2"/>
<name>A0A3A8EIB2_9GAMM</name>
<evidence type="ECO:0000313" key="3">
    <source>
        <dbReference type="Proteomes" id="UP000282388"/>
    </source>
</evidence>
<dbReference type="EMBL" id="RAXV01000005">
    <property type="protein sequence ID" value="RKG33226.1"/>
    <property type="molecule type" value="Genomic_DNA"/>
</dbReference>
<reference evidence="2 3" key="1">
    <citation type="submission" date="2018-09" db="EMBL/GenBank/DDBJ databases">
        <title>The draft genome of Acinetobacter spp. strains.</title>
        <authorList>
            <person name="Qin J."/>
            <person name="Feng Y."/>
            <person name="Zong Z."/>
        </authorList>
    </citation>
    <scope>NUCLEOTIDE SEQUENCE [LARGE SCALE GENOMIC DNA]</scope>
    <source>
        <strain evidence="2 3">WCHAc060012</strain>
    </source>
</reference>
<feature type="transmembrane region" description="Helical" evidence="1">
    <location>
        <begin position="57"/>
        <end position="74"/>
    </location>
</feature>
<sequence length="76" mass="9029">MLFTLLLALNMLCVAGYIAYLYLRKTKRLYLSIAIRVLFISLFIMTAMGLHKTDWEFLLMLCIWVLFEAVNMKYRV</sequence>
<accession>A0A3A8EIB2</accession>
<protein>
    <submittedName>
        <fullName evidence="2">Uncharacterized protein</fullName>
    </submittedName>
</protein>
<evidence type="ECO:0000256" key="1">
    <source>
        <dbReference type="SAM" id="Phobius"/>
    </source>
</evidence>
<gene>
    <name evidence="2" type="ORF">D7V32_03635</name>
</gene>
<dbReference type="Proteomes" id="UP000282388">
    <property type="component" value="Unassembled WGS sequence"/>
</dbReference>
<dbReference type="OrthoDB" id="9972993at2"/>
<feature type="transmembrane region" description="Helical" evidence="1">
    <location>
        <begin position="6"/>
        <end position="23"/>
    </location>
</feature>
<dbReference type="RefSeq" id="WP_120401562.1">
    <property type="nucleotide sequence ID" value="NZ_RAXV01000005.1"/>
</dbReference>
<keyword evidence="3" id="KW-1185">Reference proteome</keyword>
<organism evidence="2 3">
    <name type="scientific">Acinetobacter tianfuensis</name>
    <dbReference type="NCBI Taxonomy" id="2419603"/>
    <lineage>
        <taxon>Bacteria</taxon>
        <taxon>Pseudomonadati</taxon>
        <taxon>Pseudomonadota</taxon>
        <taxon>Gammaproteobacteria</taxon>
        <taxon>Moraxellales</taxon>
        <taxon>Moraxellaceae</taxon>
        <taxon>Acinetobacter</taxon>
    </lineage>
</organism>
<keyword evidence="1" id="KW-1133">Transmembrane helix</keyword>
<keyword evidence="1" id="KW-0812">Transmembrane</keyword>
<comment type="caution">
    <text evidence="2">The sequence shown here is derived from an EMBL/GenBank/DDBJ whole genome shotgun (WGS) entry which is preliminary data.</text>
</comment>
<keyword evidence="1" id="KW-0472">Membrane</keyword>
<feature type="transmembrane region" description="Helical" evidence="1">
    <location>
        <begin position="30"/>
        <end position="51"/>
    </location>
</feature>
<evidence type="ECO:0000313" key="2">
    <source>
        <dbReference type="EMBL" id="RKG33226.1"/>
    </source>
</evidence>